<dbReference type="Pfam" id="PF13193">
    <property type="entry name" value="AMP-binding_C"/>
    <property type="match status" value="1"/>
</dbReference>
<dbReference type="Gene3D" id="1.10.1200.10">
    <property type="entry name" value="ACP-like"/>
    <property type="match status" value="1"/>
</dbReference>
<dbReference type="InterPro" id="IPR042099">
    <property type="entry name" value="ANL_N_sf"/>
</dbReference>
<gene>
    <name evidence="6" type="ORF">EDF85_0397</name>
</gene>
<dbReference type="NCBIfam" id="TIGR01720">
    <property type="entry name" value="NRPS-para261"/>
    <property type="match status" value="1"/>
</dbReference>
<dbReference type="GO" id="GO:0044550">
    <property type="term" value="P:secondary metabolite biosynthetic process"/>
    <property type="evidence" value="ECO:0007669"/>
    <property type="project" value="UniProtKB-ARBA"/>
</dbReference>
<dbReference type="PROSITE" id="PS00012">
    <property type="entry name" value="PHOSPHOPANTETHEINE"/>
    <property type="match status" value="1"/>
</dbReference>
<dbReference type="InterPro" id="IPR010071">
    <property type="entry name" value="AA_adenyl_dom"/>
</dbReference>
<dbReference type="FunFam" id="3.30.300.30:FF:000010">
    <property type="entry name" value="Enterobactin synthetase component F"/>
    <property type="match status" value="1"/>
</dbReference>
<dbReference type="EMBL" id="RJUR01000005">
    <property type="protein sequence ID" value="ROQ54645.1"/>
    <property type="molecule type" value="Genomic_DNA"/>
</dbReference>
<dbReference type="InterPro" id="IPR006162">
    <property type="entry name" value="Ppantetheine_attach_site"/>
</dbReference>
<dbReference type="Gene3D" id="3.30.300.30">
    <property type="match status" value="1"/>
</dbReference>
<dbReference type="InterPro" id="IPR045851">
    <property type="entry name" value="AMP-bd_C_sf"/>
</dbReference>
<dbReference type="FunFam" id="1.10.1200.10:FF:000005">
    <property type="entry name" value="Nonribosomal peptide synthetase 1"/>
    <property type="match status" value="1"/>
</dbReference>
<keyword evidence="3" id="KW-0596">Phosphopantetheine</keyword>
<reference evidence="6 7" key="1">
    <citation type="submission" date="2018-11" db="EMBL/GenBank/DDBJ databases">
        <title>Genomic analyses of the natural microbiome of Caenorhabditis elegans.</title>
        <authorList>
            <person name="Samuel B."/>
        </authorList>
    </citation>
    <scope>NUCLEOTIDE SEQUENCE [LARGE SCALE GENOMIC DNA]</scope>
    <source>
        <strain evidence="6 7">BIGb0473</strain>
    </source>
</reference>
<evidence type="ECO:0000256" key="1">
    <source>
        <dbReference type="ARBA" id="ARBA00001957"/>
    </source>
</evidence>
<dbReference type="FunFam" id="2.30.38.10:FF:000001">
    <property type="entry name" value="Non-ribosomal peptide synthetase PvdI"/>
    <property type="match status" value="1"/>
</dbReference>
<evidence type="ECO:0000259" key="5">
    <source>
        <dbReference type="PROSITE" id="PS50075"/>
    </source>
</evidence>
<keyword evidence="4" id="KW-0597">Phosphoprotein</keyword>
<organism evidence="6 7">
    <name type="scientific">Pseudomonas putida</name>
    <name type="common">Arthrobacter siderocapsulatus</name>
    <dbReference type="NCBI Taxonomy" id="303"/>
    <lineage>
        <taxon>Bacteria</taxon>
        <taxon>Pseudomonadati</taxon>
        <taxon>Pseudomonadota</taxon>
        <taxon>Gammaproteobacteria</taxon>
        <taxon>Pseudomonadales</taxon>
        <taxon>Pseudomonadaceae</taxon>
        <taxon>Pseudomonas</taxon>
    </lineage>
</organism>
<evidence type="ECO:0000313" key="7">
    <source>
        <dbReference type="Proteomes" id="UP000269115"/>
    </source>
</evidence>
<dbReference type="InterPro" id="IPR001242">
    <property type="entry name" value="Condensation_dom"/>
</dbReference>
<dbReference type="NCBIfam" id="TIGR01733">
    <property type="entry name" value="AA-adenyl-dom"/>
    <property type="match status" value="1"/>
</dbReference>
<dbReference type="InterPro" id="IPR025110">
    <property type="entry name" value="AMP-bd_C"/>
</dbReference>
<dbReference type="Pfam" id="PF00668">
    <property type="entry name" value="Condensation"/>
    <property type="match status" value="3"/>
</dbReference>
<dbReference type="RefSeq" id="WP_123752318.1">
    <property type="nucleotide sequence ID" value="NZ_RJUR01000005.1"/>
</dbReference>
<dbReference type="Proteomes" id="UP000269115">
    <property type="component" value="Unassembled WGS sequence"/>
</dbReference>
<protein>
    <submittedName>
        <fullName evidence="6">Non-ribosomal peptide synthase protein (TIGR01720 family)/amino acid adenylation domain-containing protein</fullName>
    </submittedName>
</protein>
<dbReference type="InterPro" id="IPR023213">
    <property type="entry name" value="CAT-like_dom_sf"/>
</dbReference>
<dbReference type="Pfam" id="PF00501">
    <property type="entry name" value="AMP-binding"/>
    <property type="match status" value="2"/>
</dbReference>
<dbReference type="FunFam" id="3.30.559.10:FF:000012">
    <property type="entry name" value="Non-ribosomal peptide synthetase"/>
    <property type="match status" value="1"/>
</dbReference>
<comment type="cofactor">
    <cofactor evidence="1">
        <name>pantetheine 4'-phosphate</name>
        <dbReference type="ChEBI" id="CHEBI:47942"/>
    </cofactor>
</comment>
<dbReference type="Gene3D" id="3.30.559.30">
    <property type="entry name" value="Nonribosomal peptide synthetase, condensation domain"/>
    <property type="match status" value="3"/>
</dbReference>
<dbReference type="SUPFAM" id="SSF47336">
    <property type="entry name" value="ACP-like"/>
    <property type="match status" value="1"/>
</dbReference>
<dbReference type="Gene3D" id="2.30.38.10">
    <property type="entry name" value="Luciferase, Domain 3"/>
    <property type="match status" value="1"/>
</dbReference>
<evidence type="ECO:0000256" key="4">
    <source>
        <dbReference type="ARBA" id="ARBA00022553"/>
    </source>
</evidence>
<dbReference type="PANTHER" id="PTHR45398:SF1">
    <property type="entry name" value="ENZYME, PUTATIVE (JCVI)-RELATED"/>
    <property type="match status" value="1"/>
</dbReference>
<proteinExistence type="inferred from homology"/>
<dbReference type="InterPro" id="IPR000873">
    <property type="entry name" value="AMP-dep_synth/lig_dom"/>
</dbReference>
<dbReference type="CDD" id="cd19543">
    <property type="entry name" value="DCL_NRPS"/>
    <property type="match status" value="1"/>
</dbReference>
<dbReference type="CDD" id="cd19531">
    <property type="entry name" value="LCL_NRPS-like"/>
    <property type="match status" value="1"/>
</dbReference>
<dbReference type="Gene3D" id="3.30.559.10">
    <property type="entry name" value="Chloramphenicol acetyltransferase-like domain"/>
    <property type="match status" value="3"/>
</dbReference>
<feature type="non-terminal residue" evidence="6">
    <location>
        <position position="2086"/>
    </location>
</feature>
<dbReference type="GO" id="GO:0043041">
    <property type="term" value="P:amino acid activation for nonribosomal peptide biosynthetic process"/>
    <property type="evidence" value="ECO:0007669"/>
    <property type="project" value="UniProtKB-ARBA"/>
</dbReference>
<dbReference type="PANTHER" id="PTHR45398">
    <property type="match status" value="1"/>
</dbReference>
<dbReference type="Gene3D" id="3.40.50.980">
    <property type="match status" value="2"/>
</dbReference>
<dbReference type="FunFam" id="3.40.50.12780:FF:000012">
    <property type="entry name" value="Non-ribosomal peptide synthetase"/>
    <property type="match status" value="1"/>
</dbReference>
<comment type="similarity">
    <text evidence="2">Belongs to the ATP-dependent AMP-binding enzyme family.</text>
</comment>
<dbReference type="InterPro" id="IPR010060">
    <property type="entry name" value="NRPS_synth"/>
</dbReference>
<accession>A0A9X8EKU4</accession>
<dbReference type="Gene3D" id="3.40.50.12780">
    <property type="entry name" value="N-terminal domain of ligase-like"/>
    <property type="match status" value="1"/>
</dbReference>
<feature type="domain" description="Carrier" evidence="5">
    <location>
        <begin position="1010"/>
        <end position="1084"/>
    </location>
</feature>
<evidence type="ECO:0000256" key="3">
    <source>
        <dbReference type="ARBA" id="ARBA00022450"/>
    </source>
</evidence>
<name>A0A9X8EKU4_PSEPU</name>
<dbReference type="PROSITE" id="PS50075">
    <property type="entry name" value="CARRIER"/>
    <property type="match status" value="1"/>
</dbReference>
<comment type="caution">
    <text evidence="6">The sequence shown here is derived from an EMBL/GenBank/DDBJ whole genome shotgun (WGS) entry which is preliminary data.</text>
</comment>
<dbReference type="Pfam" id="PF00550">
    <property type="entry name" value="PP-binding"/>
    <property type="match status" value="1"/>
</dbReference>
<dbReference type="InterPro" id="IPR036736">
    <property type="entry name" value="ACP-like_sf"/>
</dbReference>
<dbReference type="GO" id="GO:0003824">
    <property type="term" value="F:catalytic activity"/>
    <property type="evidence" value="ECO:0007669"/>
    <property type="project" value="InterPro"/>
</dbReference>
<evidence type="ECO:0000313" key="6">
    <source>
        <dbReference type="EMBL" id="ROQ54645.1"/>
    </source>
</evidence>
<dbReference type="InterPro" id="IPR009081">
    <property type="entry name" value="PP-bd_ACP"/>
</dbReference>
<dbReference type="SUPFAM" id="SSF56801">
    <property type="entry name" value="Acetyl-CoA synthetase-like"/>
    <property type="match status" value="2"/>
</dbReference>
<dbReference type="SUPFAM" id="SSF52777">
    <property type="entry name" value="CoA-dependent acyltransferases"/>
    <property type="match status" value="6"/>
</dbReference>
<sequence length="2086" mass="229521">MQALLDSVKSLSPKERKALATLLKRQGVNLYGVAPISPRGAGEPAVLSYAQQRQWFLWQLEPESTAYNVPVALRLKGDLDLEALRSSFQAMIDRHEILRTTFQQDGDHAVQLIAPATAFSLQVQALDHAPGADLEPLLKRQVEEETQRPFDLEKGPLLRVKLLRLASREHALVLTLHHSIADGWSMPIIVDELIQGYEASRSGQSAQRPALPIQYADYAIWQRDWMEAGEQERQLAYWQARLGGDQPVLELPTDHPRPAVQRDAGANLGLELPGELAQRLKVLAQQQGVTLFMLLLASFQCLLQRYSGQHDIRVGVPIANRNRAETEALIGFFVNTQVMKADFDLHTTFLALLQQVKQAAIEAQAHQDLPFEQLVDALESERSLSHSPLFQVMFNHQATSRQQTRLLSDLTVEVLAWEESSAQFDLSLNTVEHASGIAATLTYATDLFERSTIERMLGHWHNLLQGIADQPERRIAELPLLDPRQRQQVLGDWNRTEAAYPVDRCVHQLVEAQVASTPHATALVHGEQVLTYQQLNRRANQLAHRLRELGVGPEVMVGVALERSPELVVGLLAVLKAGGAYVPLDPEYPQERLAYMINDSRALLLLSQSSLLPRLPEGLRAQAVLLDQLVLDDCPDADLPNLTAPGNLAYSIYTSGSTGQPKGVLIEHRNTVALIAWAQSVYSPGDLHGVLASTSVCFDLSVWEIFVTLSCGGYAIVANNALELPTLAARDQVSLINTVPSAIKALHDAGQLPSSVRMINLAGEALKQSLVDQLYQAGGVEKVYDLYGPSEDTTYSTFTLRTAQGRANIGRPISNSRVYLLDGAGGTVPVGAAGELCLAGAGLARGYAGRAALTAEKFLPDPFDTSVQGGGRLYRTGDLARYREDGVIEYVGRIDHQVKIRGFRIELGEIEARLQAHPAIREAVVIDVPAASGRQLVAYLVLDAPSLPDDEAQKRLRNDLREHLKAALPDYMVPAHLMYLQALPLTANGKLDRKALPEPDASQLQQAYVAPQSELEQRIAAIWAGVLKLEKVGLTDNFFELGGDSIISIQVVSRARQVGIHFTPKALFQHQTVQGLASVARLGEQAQHIDQGPMQGQALLLPVHQYFFDEAIPEQHHWNQALLLRPGQALKAPVLDQALQALLTHHDALRLRYTRQADGAWAAEYGAPGGVRELLWTQPVADAEALQGLCETAQRSLDLERGELLRAVLATLPDGSQRLLLAIHHLVVDGVSWRILLEDLQSAYTQLAAGQVVNLPPKTSSTQAWAQRLQAHAADLQGELAYWSSELAGASAELPCDNPQGSLQSVHGIEVQTHLDAVTTRQLLQQAPAAYRTQVNDLLLTALARVIARWTGRDEVLIQLEGHGREALFDTIDLTRTVGWFTSMFPVRLSPVDSLDGSIKRIKEQLRAVPDKGIGFGALRYLGDAQAREALASLPLPRITFNYLGQFDASFADEQGEGGFFTPARESAGATQSPQAPLGNWLSINGQVYGGELKLGWSFSRQMFDAPTIQALAQAYAEELKVLVAHCVHPGSVGVTPSDFPLARLTQVQLDSLPIAASEIDDIYPLSPMQQGMLFHSLYEQGSGHYINQMRVDVEGLDVERFRQAWQDAMARHEVLRASFVTGFEQPVQVIRKQLELPFVELDWRARPDLQAQLDSWAEADLQRGFDLQHQALLRLAVIRTGNERHHLVYTSHHILLDGWSNSQLLGEVLQRYAGQAPARSVGRYRDYIQWLSEQDSSRTEAFWQQQVRDLTEPTRLVQALRSDKAQLGQGHANHFQLLDVQATQALGEFARQQRVTVNTVMQAAWLLLLQRYSGQACVSFGATVSGRPAELAGVEEQLGLFINTLPVVASPSPEQAVGAWLEQLQAQNLLLREHEHSPLSEIQRLAGSGGEGLFDTLLVFENYPVAEALQQGAPAGLRFFDTRNHEQTNFPLTLIIGLGAQLSVQYAYDQAQFSRAGVEQIARHFTQLLQGIVRQAGQRIAELALLDGQEQARIVQAWNPVEAEHAPGPCIHQRIAAQANRTPQAIAVAFGEQSLSYAALDQRANQLAHKLREQGVGPDVLVGLAVERSLEMVVGVLGILKAGGA</sequence>
<dbReference type="FunFam" id="3.40.50.980:FF:000001">
    <property type="entry name" value="Non-ribosomal peptide synthetase"/>
    <property type="match status" value="1"/>
</dbReference>
<evidence type="ECO:0000256" key="2">
    <source>
        <dbReference type="ARBA" id="ARBA00006432"/>
    </source>
</evidence>
<dbReference type="CDD" id="cd19534">
    <property type="entry name" value="E_NRPS"/>
    <property type="match status" value="1"/>
</dbReference>